<evidence type="ECO:0000313" key="1">
    <source>
        <dbReference type="EMBL" id="KRX72482.1"/>
    </source>
</evidence>
<name>A0A0V0WA93_TRIPS</name>
<proteinExistence type="predicted"/>
<protein>
    <submittedName>
        <fullName evidence="1">Uncharacterized protein</fullName>
    </submittedName>
</protein>
<evidence type="ECO:0000313" key="2">
    <source>
        <dbReference type="Proteomes" id="UP000054815"/>
    </source>
</evidence>
<gene>
    <name evidence="1" type="ORF">T4E_7359</name>
</gene>
<accession>A0A0V0WA93</accession>
<comment type="caution">
    <text evidence="1">The sequence shown here is derived from an EMBL/GenBank/DDBJ whole genome shotgun (WGS) entry which is preliminary data.</text>
</comment>
<dbReference type="AlphaFoldDB" id="A0A0V0WA93"/>
<dbReference type="EMBL" id="JYDU01001123">
    <property type="protein sequence ID" value="KRX72482.1"/>
    <property type="molecule type" value="Genomic_DNA"/>
</dbReference>
<sequence>MPTHLPPSTTILRILSSSWCMSDAPLSPSFQQTMEDEEMQHAMEDWSSW</sequence>
<organism evidence="1 2">
    <name type="scientific">Trichinella pseudospiralis</name>
    <name type="common">Parasitic roundworm</name>
    <dbReference type="NCBI Taxonomy" id="6337"/>
    <lineage>
        <taxon>Eukaryota</taxon>
        <taxon>Metazoa</taxon>
        <taxon>Ecdysozoa</taxon>
        <taxon>Nematoda</taxon>
        <taxon>Enoplea</taxon>
        <taxon>Dorylaimia</taxon>
        <taxon>Trichinellida</taxon>
        <taxon>Trichinellidae</taxon>
        <taxon>Trichinella</taxon>
    </lineage>
</organism>
<dbReference type="Proteomes" id="UP000054815">
    <property type="component" value="Unassembled WGS sequence"/>
</dbReference>
<reference evidence="1 2" key="1">
    <citation type="submission" date="2015-01" db="EMBL/GenBank/DDBJ databases">
        <title>Evolution of Trichinella species and genotypes.</title>
        <authorList>
            <person name="Korhonen P.K."/>
            <person name="Edoardo P."/>
            <person name="Giuseppe L.R."/>
            <person name="Gasser R.B."/>
        </authorList>
    </citation>
    <scope>NUCLEOTIDE SEQUENCE [LARGE SCALE GENOMIC DNA]</scope>
    <source>
        <strain evidence="1">ISS141</strain>
    </source>
</reference>